<dbReference type="InterPro" id="IPR025705">
    <property type="entry name" value="Beta_hexosaminidase_sua/sub"/>
</dbReference>
<evidence type="ECO:0000256" key="3">
    <source>
        <dbReference type="ARBA" id="ARBA00012663"/>
    </source>
</evidence>
<dbReference type="AlphaFoldDB" id="A0A1Y1YDY6"/>
<feature type="domain" description="Glycoside hydrolase family 20 catalytic" evidence="8">
    <location>
        <begin position="169"/>
        <end position="332"/>
    </location>
</feature>
<evidence type="ECO:0000313" key="10">
    <source>
        <dbReference type="EMBL" id="ORX95926.1"/>
    </source>
</evidence>
<comment type="catalytic activity">
    <reaction evidence="1">
        <text>Hydrolysis of terminal non-reducing N-acetyl-D-hexosamine residues in N-acetyl-beta-D-hexosaminides.</text>
        <dbReference type="EC" id="3.2.1.52"/>
    </reaction>
</comment>
<keyword evidence="4 10" id="KW-0378">Hydrolase</keyword>
<dbReference type="Proteomes" id="UP000193144">
    <property type="component" value="Unassembled WGS sequence"/>
</dbReference>
<keyword evidence="7" id="KW-0732">Signal</keyword>
<feature type="chain" id="PRO_5013345020" description="beta-N-acetylhexosaminidase" evidence="7">
    <location>
        <begin position="19"/>
        <end position="713"/>
    </location>
</feature>
<reference evidence="10" key="1">
    <citation type="submission" date="2016-07" db="EMBL/GenBank/DDBJ databases">
        <title>Pervasive Adenine N6-methylation of Active Genes in Fungi.</title>
        <authorList>
            <consortium name="DOE Joint Genome Institute"/>
            <person name="Mondo S.J."/>
            <person name="Dannebaum R.O."/>
            <person name="Kuo R.C."/>
            <person name="Labutti K."/>
            <person name="Haridas S."/>
            <person name="Kuo A."/>
            <person name="Salamov A."/>
            <person name="Ahrendt S.R."/>
            <person name="Lipzen A."/>
            <person name="Sullivan W."/>
            <person name="Andreopoulos W.B."/>
            <person name="Clum A."/>
            <person name="Lindquist E."/>
            <person name="Daum C."/>
            <person name="Ramamoorthy G.K."/>
            <person name="Gryganskyi A."/>
            <person name="Culley D."/>
            <person name="Magnuson J.K."/>
            <person name="James T.Y."/>
            <person name="O'Malley M.A."/>
            <person name="Stajich J.E."/>
            <person name="Spatafora J.W."/>
            <person name="Visel A."/>
            <person name="Grigoriev I.V."/>
        </authorList>
    </citation>
    <scope>NUCLEOTIDE SEQUENCE [LARGE SCALE GENOMIC DNA]</scope>
    <source>
        <strain evidence="10">CBS 115471</strain>
    </source>
</reference>
<dbReference type="SUPFAM" id="SSF55545">
    <property type="entry name" value="beta-N-acetylhexosaminidase-like domain"/>
    <property type="match status" value="1"/>
</dbReference>
<dbReference type="Pfam" id="PF02838">
    <property type="entry name" value="Glyco_hydro_20b"/>
    <property type="match status" value="1"/>
</dbReference>
<evidence type="ECO:0000256" key="7">
    <source>
        <dbReference type="SAM" id="SignalP"/>
    </source>
</evidence>
<dbReference type="SUPFAM" id="SSF51445">
    <property type="entry name" value="(Trans)glycosidases"/>
    <property type="match status" value="1"/>
</dbReference>
<dbReference type="Gene3D" id="3.30.379.10">
    <property type="entry name" value="Chitobiase/beta-hexosaminidase domain 2-like"/>
    <property type="match status" value="1"/>
</dbReference>
<keyword evidence="11" id="KW-1185">Reference proteome</keyword>
<dbReference type="InterPro" id="IPR015883">
    <property type="entry name" value="Glyco_hydro_20_cat"/>
</dbReference>
<organism evidence="10 11">
    <name type="scientific">Clohesyomyces aquaticus</name>
    <dbReference type="NCBI Taxonomy" id="1231657"/>
    <lineage>
        <taxon>Eukaryota</taxon>
        <taxon>Fungi</taxon>
        <taxon>Dikarya</taxon>
        <taxon>Ascomycota</taxon>
        <taxon>Pezizomycotina</taxon>
        <taxon>Dothideomycetes</taxon>
        <taxon>Pleosporomycetidae</taxon>
        <taxon>Pleosporales</taxon>
        <taxon>Lindgomycetaceae</taxon>
        <taxon>Clohesyomyces</taxon>
    </lineage>
</organism>
<feature type="domain" description="Beta-hexosaminidase bacterial type N-terminal" evidence="9">
    <location>
        <begin position="66"/>
        <end position="158"/>
    </location>
</feature>
<evidence type="ECO:0000313" key="11">
    <source>
        <dbReference type="Proteomes" id="UP000193144"/>
    </source>
</evidence>
<evidence type="ECO:0000256" key="6">
    <source>
        <dbReference type="PIRSR" id="PIRSR625705-1"/>
    </source>
</evidence>
<dbReference type="EC" id="3.2.1.52" evidence="3"/>
<dbReference type="OrthoDB" id="428480at2759"/>
<keyword evidence="5" id="KW-0326">Glycosidase</keyword>
<dbReference type="InterPro" id="IPR052764">
    <property type="entry name" value="GH20_Enzymes"/>
</dbReference>
<comment type="similarity">
    <text evidence="2">Belongs to the glycosyl hydrolase 20 family.</text>
</comment>
<dbReference type="GO" id="GO:0004563">
    <property type="term" value="F:beta-N-acetylhexosaminidase activity"/>
    <property type="evidence" value="ECO:0007669"/>
    <property type="project" value="UniProtKB-EC"/>
</dbReference>
<feature type="signal peptide" evidence="7">
    <location>
        <begin position="1"/>
        <end position="18"/>
    </location>
</feature>
<dbReference type="Gene3D" id="3.20.20.80">
    <property type="entry name" value="Glycosidases"/>
    <property type="match status" value="1"/>
</dbReference>
<dbReference type="Pfam" id="PF00728">
    <property type="entry name" value="Glyco_hydro_20"/>
    <property type="match status" value="1"/>
</dbReference>
<dbReference type="PANTHER" id="PTHR43678">
    <property type="entry name" value="PUTATIVE (AFU_ORTHOLOGUE AFUA_2G00640)-RELATED"/>
    <property type="match status" value="1"/>
</dbReference>
<evidence type="ECO:0000256" key="2">
    <source>
        <dbReference type="ARBA" id="ARBA00006285"/>
    </source>
</evidence>
<accession>A0A1Y1YDY6</accession>
<name>A0A1Y1YDY6_9PLEO</name>
<gene>
    <name evidence="10" type="ORF">BCR34DRAFT_594012</name>
</gene>
<protein>
    <recommendedName>
        <fullName evidence="3">beta-N-acetylhexosaminidase</fullName>
        <ecNumber evidence="3">3.2.1.52</ecNumber>
    </recommendedName>
</protein>
<feature type="active site" description="Proton donor" evidence="6">
    <location>
        <position position="328"/>
    </location>
</feature>
<evidence type="ECO:0000259" key="8">
    <source>
        <dbReference type="Pfam" id="PF00728"/>
    </source>
</evidence>
<evidence type="ECO:0000256" key="5">
    <source>
        <dbReference type="ARBA" id="ARBA00023295"/>
    </source>
</evidence>
<dbReference type="PANTHER" id="PTHR43678:SF1">
    <property type="entry name" value="BETA-N-ACETYLHEXOSAMINIDASE"/>
    <property type="match status" value="1"/>
</dbReference>
<sequence length="713" mass="79342">MNWITALALLFSVTLLEARLLGIPTSNFASSDGELRLSTLDCIVVDAKYAETVDERGQTLIPPTLKEFAETFAGDLKLLGGTGSVRVGDRPSAGSIFLTVGERSTYIDVAERQASEGYFLNVSSDGITITGASPLGAWWGTRTILQQAALSNGSIPYGVGTDSPWWATRGMMLDAGRHYYPPEFLVEMCAYMSFFKQNTFHVHLSDNLYNNVDIYSRERSLDLYARFRLWSDSEDVAGLNKYKNESYTREQFNHVQSACSARGVTILPEIEAPGHSLVFVQWKPELGLSDDLSLLNVSHPETIPTMKKVWSTFLPWFHSKTVHIGADEYTAEVNDYNVFVNSMADHIWTVSNKSTRIWGTFPPNYTQPGYTNIYKNVSVQHWEFFEDMPLQDYIMNNYSVLNSDDTFYVVNKWSGSYPQVVNISRTFTGNPATDNGSWYPYVFDTHNMTNNPIRSEPLILGEIAPLWNDYGANATVYLEAYYAWQEGIPALADKQWGGDLLANEFDRTLQTLLPAIPGQNLQRQIPSQGSTILEYSLEDAHHLATNRSNIVADLSGNGYDASTTCKKTNNALVINPSCSLKTPLTSKGRNFTLTTSFLLKTLSDRTNATLISGSDSSLMLTPNITFFSSGEYFRLNTSLPMGQKVNLTIIGRGNRTFALLDRNAEEEFLTKVGINGARFVWAPMGIEAPLEEVGGLGCGWNGEFYGMKLTGEA</sequence>
<evidence type="ECO:0000259" key="9">
    <source>
        <dbReference type="Pfam" id="PF02838"/>
    </source>
</evidence>
<proteinExistence type="inferred from homology"/>
<comment type="caution">
    <text evidence="10">The sequence shown here is derived from an EMBL/GenBank/DDBJ whole genome shotgun (WGS) entry which is preliminary data.</text>
</comment>
<dbReference type="CDD" id="cd06564">
    <property type="entry name" value="GH20_DspB_LnbB-like"/>
    <property type="match status" value="1"/>
</dbReference>
<dbReference type="EMBL" id="MCFA01000267">
    <property type="protein sequence ID" value="ORX95926.1"/>
    <property type="molecule type" value="Genomic_DNA"/>
</dbReference>
<dbReference type="GO" id="GO:0005975">
    <property type="term" value="P:carbohydrate metabolic process"/>
    <property type="evidence" value="ECO:0007669"/>
    <property type="project" value="InterPro"/>
</dbReference>
<dbReference type="PRINTS" id="PR00738">
    <property type="entry name" value="GLHYDRLASE20"/>
</dbReference>
<dbReference type="InterPro" id="IPR029018">
    <property type="entry name" value="Hex-like_dom2"/>
</dbReference>
<evidence type="ECO:0000256" key="4">
    <source>
        <dbReference type="ARBA" id="ARBA00022801"/>
    </source>
</evidence>
<dbReference type="STRING" id="1231657.A0A1Y1YDY6"/>
<evidence type="ECO:0000256" key="1">
    <source>
        <dbReference type="ARBA" id="ARBA00001231"/>
    </source>
</evidence>
<dbReference type="InterPro" id="IPR015882">
    <property type="entry name" value="HEX_bac_N"/>
</dbReference>
<dbReference type="InterPro" id="IPR017853">
    <property type="entry name" value="GH"/>
</dbReference>